<keyword evidence="3" id="KW-1185">Reference proteome</keyword>
<accession>A0A178HWJ5</accession>
<proteinExistence type="predicted"/>
<name>A0A178HWJ5_9HYPH</name>
<protein>
    <submittedName>
        <fullName evidence="2">Uncharacterized protein</fullName>
    </submittedName>
</protein>
<dbReference type="STRING" id="1770058.A3840_13015"/>
<organism evidence="2 3">
    <name type="scientific">Devosia elaeis</name>
    <dbReference type="NCBI Taxonomy" id="1770058"/>
    <lineage>
        <taxon>Bacteria</taxon>
        <taxon>Pseudomonadati</taxon>
        <taxon>Pseudomonadota</taxon>
        <taxon>Alphaproteobacteria</taxon>
        <taxon>Hyphomicrobiales</taxon>
        <taxon>Devosiaceae</taxon>
        <taxon>Devosia</taxon>
    </lineage>
</organism>
<dbReference type="Proteomes" id="UP000078389">
    <property type="component" value="Unassembled WGS sequence"/>
</dbReference>
<evidence type="ECO:0000313" key="3">
    <source>
        <dbReference type="Proteomes" id="UP000078389"/>
    </source>
</evidence>
<dbReference type="EMBL" id="LVVY01000094">
    <property type="protein sequence ID" value="OAM76424.1"/>
    <property type="molecule type" value="Genomic_DNA"/>
</dbReference>
<feature type="chain" id="PRO_5013198573" evidence="1">
    <location>
        <begin position="16"/>
        <end position="126"/>
    </location>
</feature>
<gene>
    <name evidence="2" type="ORF">A3840_13015</name>
</gene>
<comment type="caution">
    <text evidence="2">The sequence shown here is derived from an EMBL/GenBank/DDBJ whole genome shotgun (WGS) entry which is preliminary data.</text>
</comment>
<evidence type="ECO:0000313" key="2">
    <source>
        <dbReference type="EMBL" id="OAM76424.1"/>
    </source>
</evidence>
<reference evidence="2 3" key="1">
    <citation type="submission" date="2016-03" db="EMBL/GenBank/DDBJ databases">
        <title>Genome sequencing of Devosia sp. S37.</title>
        <authorList>
            <person name="Mohd Nor M."/>
        </authorList>
    </citation>
    <scope>NUCLEOTIDE SEQUENCE [LARGE SCALE GENOMIC DNA]</scope>
    <source>
        <strain evidence="2 3">S37</strain>
    </source>
</reference>
<keyword evidence="1" id="KW-0732">Signal</keyword>
<feature type="signal peptide" evidence="1">
    <location>
        <begin position="1"/>
        <end position="15"/>
    </location>
</feature>
<dbReference type="AlphaFoldDB" id="A0A178HWJ5"/>
<sequence length="126" mass="12880">MLAALAASLSTPALATQGLLCQAADGDAEISLSLGTAGGLGFAGASMAADGRSWVTDPAYGEGEIFTFGQGMSDPAGIRIDFFDDIVNDRVAELRLSRAEEGDDIILAGTLRIVGVGAWALSCQEQ</sequence>
<evidence type="ECO:0000256" key="1">
    <source>
        <dbReference type="SAM" id="SignalP"/>
    </source>
</evidence>